<dbReference type="AlphaFoldDB" id="A0AAV1ATE7"/>
<protein>
    <submittedName>
        <fullName evidence="2">Uncharacterized protein</fullName>
    </submittedName>
</protein>
<proteinExistence type="predicted"/>
<dbReference type="PANTHER" id="PTHR36045:SF2">
    <property type="entry name" value="OS04G0558500 PROTEIN"/>
    <property type="match status" value="1"/>
</dbReference>
<dbReference type="PANTHER" id="PTHR36045">
    <property type="entry name" value="OS04G0558500 PROTEIN"/>
    <property type="match status" value="1"/>
</dbReference>
<evidence type="ECO:0000313" key="2">
    <source>
        <dbReference type="EMBL" id="CAI8613103.1"/>
    </source>
</evidence>
<accession>A0AAV1ATE7</accession>
<reference evidence="2 3" key="1">
    <citation type="submission" date="2023-01" db="EMBL/GenBank/DDBJ databases">
        <authorList>
            <person name="Kreplak J."/>
        </authorList>
    </citation>
    <scope>NUCLEOTIDE SEQUENCE [LARGE SCALE GENOMIC DNA]</scope>
</reference>
<evidence type="ECO:0000256" key="1">
    <source>
        <dbReference type="SAM" id="MobiDB-lite"/>
    </source>
</evidence>
<name>A0AAV1ATE7_VICFA</name>
<dbReference type="EMBL" id="OX451740">
    <property type="protein sequence ID" value="CAI8613103.1"/>
    <property type="molecule type" value="Genomic_DNA"/>
</dbReference>
<gene>
    <name evidence="2" type="ORF">VFH_V065760</name>
</gene>
<feature type="region of interest" description="Disordered" evidence="1">
    <location>
        <begin position="1"/>
        <end position="25"/>
    </location>
</feature>
<dbReference type="Proteomes" id="UP001157006">
    <property type="component" value="Chromosome 5"/>
</dbReference>
<feature type="compositionally biased region" description="Basic and acidic residues" evidence="1">
    <location>
        <begin position="1"/>
        <end position="15"/>
    </location>
</feature>
<sequence>MAPEISKTREAVRSSEDEDSDSELEKLENELKKIAHKVQDCRETLPDQLKSTLVSVLDNQRPFLPQINPGALEENISSEEDPETAEKLKLLKEKISRNFSAAPIVLKRMKDCIAEFEKLDSTNILPGFKRK</sequence>
<organism evidence="2 3">
    <name type="scientific">Vicia faba</name>
    <name type="common">Broad bean</name>
    <name type="synonym">Faba vulgaris</name>
    <dbReference type="NCBI Taxonomy" id="3906"/>
    <lineage>
        <taxon>Eukaryota</taxon>
        <taxon>Viridiplantae</taxon>
        <taxon>Streptophyta</taxon>
        <taxon>Embryophyta</taxon>
        <taxon>Tracheophyta</taxon>
        <taxon>Spermatophyta</taxon>
        <taxon>Magnoliopsida</taxon>
        <taxon>eudicotyledons</taxon>
        <taxon>Gunneridae</taxon>
        <taxon>Pentapetalae</taxon>
        <taxon>rosids</taxon>
        <taxon>fabids</taxon>
        <taxon>Fabales</taxon>
        <taxon>Fabaceae</taxon>
        <taxon>Papilionoideae</taxon>
        <taxon>50 kb inversion clade</taxon>
        <taxon>NPAAA clade</taxon>
        <taxon>Hologalegina</taxon>
        <taxon>IRL clade</taxon>
        <taxon>Fabeae</taxon>
        <taxon>Vicia</taxon>
    </lineage>
</organism>
<keyword evidence="3" id="KW-1185">Reference proteome</keyword>
<evidence type="ECO:0000313" key="3">
    <source>
        <dbReference type="Proteomes" id="UP001157006"/>
    </source>
</evidence>